<evidence type="ECO:0000313" key="1">
    <source>
        <dbReference type="EMBL" id="EIC21671.1"/>
    </source>
</evidence>
<dbReference type="Proteomes" id="UP000002964">
    <property type="component" value="Unassembled WGS sequence"/>
</dbReference>
<dbReference type="HOGENOM" id="CLU_2144730_0_0_6"/>
<dbReference type="AlphaFoldDB" id="H8Z2T5"/>
<dbReference type="STRING" id="631362.Thi970DRAFT_01891"/>
<sequence>MQKYRWEKMKKLQKRICSIPYYRREQYDLLREASIDKETFSISYEEMMAITESTHRDMESKGFHVVRVYVDIYELLEWATSLSISLNPESRTKFAMEKLKELIFSKSVTVCN</sequence>
<evidence type="ECO:0000313" key="2">
    <source>
        <dbReference type="Proteomes" id="UP000002964"/>
    </source>
</evidence>
<protein>
    <submittedName>
        <fullName evidence="1">Uncharacterized protein</fullName>
    </submittedName>
</protein>
<proteinExistence type="predicted"/>
<reference evidence="2" key="1">
    <citation type="submission" date="2011-06" db="EMBL/GenBank/DDBJ databases">
        <authorList>
            <consortium name="US DOE Joint Genome Institute (JGI-PGF)"/>
            <person name="Lucas S."/>
            <person name="Han J."/>
            <person name="Lapidus A."/>
            <person name="Cheng J.-F."/>
            <person name="Goodwin L."/>
            <person name="Pitluck S."/>
            <person name="Peters L."/>
            <person name="Land M.L."/>
            <person name="Hauser L."/>
            <person name="Vogl K."/>
            <person name="Liu Z."/>
            <person name="Overmann J."/>
            <person name="Frigaard N.-U."/>
            <person name="Bryant D.A."/>
            <person name="Woyke T.J."/>
        </authorList>
    </citation>
    <scope>NUCLEOTIDE SEQUENCE [LARGE SCALE GENOMIC DNA]</scope>
    <source>
        <strain evidence="2">970</strain>
    </source>
</reference>
<keyword evidence="2" id="KW-1185">Reference proteome</keyword>
<dbReference type="EMBL" id="JH603169">
    <property type="protein sequence ID" value="EIC21671.1"/>
    <property type="molecule type" value="Genomic_DNA"/>
</dbReference>
<gene>
    <name evidence="1" type="ORF">Thi970DRAFT_01891</name>
</gene>
<accession>H8Z2T5</accession>
<name>H8Z2T5_9GAMM</name>
<reference evidence="1 2" key="2">
    <citation type="submission" date="2011-11" db="EMBL/GenBank/DDBJ databases">
        <authorList>
            <consortium name="US DOE Joint Genome Institute"/>
            <person name="Lucas S."/>
            <person name="Han J."/>
            <person name="Lapidus A."/>
            <person name="Cheng J.-F."/>
            <person name="Goodwin L."/>
            <person name="Pitluck S."/>
            <person name="Peters L."/>
            <person name="Ovchinnikova G."/>
            <person name="Zhang X."/>
            <person name="Detter J.C."/>
            <person name="Han C."/>
            <person name="Tapia R."/>
            <person name="Land M."/>
            <person name="Hauser L."/>
            <person name="Kyrpides N."/>
            <person name="Ivanova N."/>
            <person name="Pagani I."/>
            <person name="Vogl K."/>
            <person name="Liu Z."/>
            <person name="Overmann J."/>
            <person name="Frigaard N.-U."/>
            <person name="Bryant D."/>
            <person name="Woyke T."/>
        </authorList>
    </citation>
    <scope>NUCLEOTIDE SEQUENCE [LARGE SCALE GENOMIC DNA]</scope>
    <source>
        <strain evidence="1 2">970</strain>
    </source>
</reference>
<organism evidence="1 2">
    <name type="scientific">Thiorhodovibrio frisius</name>
    <dbReference type="NCBI Taxonomy" id="631362"/>
    <lineage>
        <taxon>Bacteria</taxon>
        <taxon>Pseudomonadati</taxon>
        <taxon>Pseudomonadota</taxon>
        <taxon>Gammaproteobacteria</taxon>
        <taxon>Chromatiales</taxon>
        <taxon>Chromatiaceae</taxon>
        <taxon>Thiorhodovibrio</taxon>
    </lineage>
</organism>